<dbReference type="EMBL" id="FNFD01000002">
    <property type="protein sequence ID" value="SDJ59926.1"/>
    <property type="molecule type" value="Genomic_DNA"/>
</dbReference>
<name>A0A1G8V1E5_9PSED</name>
<sequence>MKDQTLDQAIIEAARFIQAAKQLRTARRATGYDFGSLPRESGLARRASMDLTRKLADLRQGR</sequence>
<reference evidence="1 2" key="1">
    <citation type="submission" date="2016-10" db="EMBL/GenBank/DDBJ databases">
        <authorList>
            <person name="de Groot N.N."/>
        </authorList>
    </citation>
    <scope>NUCLEOTIDE SEQUENCE [LARGE SCALE GENOMIC DNA]</scope>
    <source>
        <strain evidence="1 2">JCM 21544</strain>
    </source>
</reference>
<evidence type="ECO:0000313" key="2">
    <source>
        <dbReference type="Proteomes" id="UP000198706"/>
    </source>
</evidence>
<dbReference type="STRING" id="137658.SAMN05216186_10267"/>
<evidence type="ECO:0000313" key="1">
    <source>
        <dbReference type="EMBL" id="SDJ59926.1"/>
    </source>
</evidence>
<dbReference type="AlphaFoldDB" id="A0A1G8V1E5"/>
<keyword evidence="2" id="KW-1185">Reference proteome</keyword>
<proteinExistence type="predicted"/>
<gene>
    <name evidence="1" type="ORF">SAMN05216186_10267</name>
</gene>
<dbReference type="RefSeq" id="WP_084336851.1">
    <property type="nucleotide sequence ID" value="NZ_FNFD01000002.1"/>
</dbReference>
<organism evidence="1 2">
    <name type="scientific">Pseudomonas indica</name>
    <dbReference type="NCBI Taxonomy" id="137658"/>
    <lineage>
        <taxon>Bacteria</taxon>
        <taxon>Pseudomonadati</taxon>
        <taxon>Pseudomonadota</taxon>
        <taxon>Gammaproteobacteria</taxon>
        <taxon>Pseudomonadales</taxon>
        <taxon>Pseudomonadaceae</taxon>
        <taxon>Pseudomonas</taxon>
    </lineage>
</organism>
<dbReference type="Proteomes" id="UP000198706">
    <property type="component" value="Unassembled WGS sequence"/>
</dbReference>
<protein>
    <submittedName>
        <fullName evidence="1">Uncharacterized protein</fullName>
    </submittedName>
</protein>
<accession>A0A1G8V1E5</accession>